<proteinExistence type="predicted"/>
<dbReference type="RefSeq" id="XP_033686570.1">
    <property type="nucleotide sequence ID" value="XM_033821565.1"/>
</dbReference>
<dbReference type="GeneID" id="54574895"/>
<gene>
    <name evidence="1" type="ORF">BU26DRAFT_286267</name>
</gene>
<dbReference type="EMBL" id="ML987193">
    <property type="protein sequence ID" value="KAF2251566.1"/>
    <property type="molecule type" value="Genomic_DNA"/>
</dbReference>
<evidence type="ECO:0000313" key="1">
    <source>
        <dbReference type="EMBL" id="KAF2251566.1"/>
    </source>
</evidence>
<accession>A0A6A6IMC4</accession>
<name>A0A6A6IMC4_9PLEO</name>
<reference evidence="1" key="1">
    <citation type="journal article" date="2020" name="Stud. Mycol.">
        <title>101 Dothideomycetes genomes: a test case for predicting lifestyles and emergence of pathogens.</title>
        <authorList>
            <person name="Haridas S."/>
            <person name="Albert R."/>
            <person name="Binder M."/>
            <person name="Bloem J."/>
            <person name="Labutti K."/>
            <person name="Salamov A."/>
            <person name="Andreopoulos B."/>
            <person name="Baker S."/>
            <person name="Barry K."/>
            <person name="Bills G."/>
            <person name="Bluhm B."/>
            <person name="Cannon C."/>
            <person name="Castanera R."/>
            <person name="Culley D."/>
            <person name="Daum C."/>
            <person name="Ezra D."/>
            <person name="Gonzalez J."/>
            <person name="Henrissat B."/>
            <person name="Kuo A."/>
            <person name="Liang C."/>
            <person name="Lipzen A."/>
            <person name="Lutzoni F."/>
            <person name="Magnuson J."/>
            <person name="Mondo S."/>
            <person name="Nolan M."/>
            <person name="Ohm R."/>
            <person name="Pangilinan J."/>
            <person name="Park H.-J."/>
            <person name="Ramirez L."/>
            <person name="Alfaro M."/>
            <person name="Sun H."/>
            <person name="Tritt A."/>
            <person name="Yoshinaga Y."/>
            <person name="Zwiers L.-H."/>
            <person name="Turgeon B."/>
            <person name="Goodwin S."/>
            <person name="Spatafora J."/>
            <person name="Crous P."/>
            <person name="Grigoriev I."/>
        </authorList>
    </citation>
    <scope>NUCLEOTIDE SEQUENCE</scope>
    <source>
        <strain evidence="1">CBS 122368</strain>
    </source>
</reference>
<dbReference type="AlphaFoldDB" id="A0A6A6IMC4"/>
<protein>
    <submittedName>
        <fullName evidence="1">Uncharacterized protein</fullName>
    </submittedName>
</protein>
<organism evidence="1 2">
    <name type="scientific">Trematosphaeria pertusa</name>
    <dbReference type="NCBI Taxonomy" id="390896"/>
    <lineage>
        <taxon>Eukaryota</taxon>
        <taxon>Fungi</taxon>
        <taxon>Dikarya</taxon>
        <taxon>Ascomycota</taxon>
        <taxon>Pezizomycotina</taxon>
        <taxon>Dothideomycetes</taxon>
        <taxon>Pleosporomycetidae</taxon>
        <taxon>Pleosporales</taxon>
        <taxon>Massarineae</taxon>
        <taxon>Trematosphaeriaceae</taxon>
        <taxon>Trematosphaeria</taxon>
    </lineage>
</organism>
<evidence type="ECO:0000313" key="2">
    <source>
        <dbReference type="Proteomes" id="UP000800094"/>
    </source>
</evidence>
<sequence length="165" mass="18703">MVHLEGHRNLGRTRIGDFFSSFSSFLPAARIRLAGTWRRENPSSMAVLHRWNRLHIRSCPPRGTAEPAGILGHKVGAIFRYGLRIDKEIVGLGVPIGDCFPVLRHQQLLDRCGRRANGVSRSAREASRDWTDLNSNRTRQREQISGSRFICRAQVRLAAMTAVYR</sequence>
<keyword evidence="2" id="KW-1185">Reference proteome</keyword>
<dbReference type="Proteomes" id="UP000800094">
    <property type="component" value="Unassembled WGS sequence"/>
</dbReference>